<name>A0A2T7FU21_9RHOB</name>
<keyword evidence="2" id="KW-1133">Transmembrane helix</keyword>
<protein>
    <recommendedName>
        <fullName evidence="5">Major facilitator superfamily (MFS) profile domain-containing protein</fullName>
    </recommendedName>
</protein>
<dbReference type="AlphaFoldDB" id="A0A2T7FU21"/>
<feature type="transmembrane region" description="Helical" evidence="2">
    <location>
        <begin position="12"/>
        <end position="32"/>
    </location>
</feature>
<comment type="caution">
    <text evidence="3">The sequence shown here is derived from an EMBL/GenBank/DDBJ whole genome shotgun (WGS) entry which is preliminary data.</text>
</comment>
<gene>
    <name evidence="3" type="ORF">DC363_14450</name>
</gene>
<dbReference type="RefSeq" id="WP_108641862.1">
    <property type="nucleotide sequence ID" value="NZ_QCYG01000009.1"/>
</dbReference>
<proteinExistence type="predicted"/>
<keyword evidence="2" id="KW-0472">Membrane</keyword>
<dbReference type="Proteomes" id="UP000244817">
    <property type="component" value="Unassembled WGS sequence"/>
</dbReference>
<keyword evidence="2" id="KW-0812">Transmembrane</keyword>
<organism evidence="3 4">
    <name type="scientific">Thalassorhabdomicrobium marinisediminis</name>
    <dbReference type="NCBI Taxonomy" id="2170577"/>
    <lineage>
        <taxon>Bacteria</taxon>
        <taxon>Pseudomonadati</taxon>
        <taxon>Pseudomonadota</taxon>
        <taxon>Alphaproteobacteria</taxon>
        <taxon>Rhodobacterales</taxon>
        <taxon>Paracoccaceae</taxon>
        <taxon>Thalassorhabdomicrobium</taxon>
    </lineage>
</organism>
<reference evidence="3 4" key="1">
    <citation type="submission" date="2018-04" db="EMBL/GenBank/DDBJ databases">
        <title>Pelagivirga bohaiensis gen. nov., sp. nov., a bacterium isolated from the Bohai Sea.</title>
        <authorList>
            <person name="Ji X."/>
        </authorList>
    </citation>
    <scope>NUCLEOTIDE SEQUENCE [LARGE SCALE GENOMIC DNA]</scope>
    <source>
        <strain evidence="3 4">BH-SD16</strain>
    </source>
</reference>
<evidence type="ECO:0000256" key="1">
    <source>
        <dbReference type="SAM" id="MobiDB-lite"/>
    </source>
</evidence>
<evidence type="ECO:0000313" key="4">
    <source>
        <dbReference type="Proteomes" id="UP000244817"/>
    </source>
</evidence>
<evidence type="ECO:0000256" key="2">
    <source>
        <dbReference type="SAM" id="Phobius"/>
    </source>
</evidence>
<evidence type="ECO:0008006" key="5">
    <source>
        <dbReference type="Google" id="ProtNLM"/>
    </source>
</evidence>
<feature type="transmembrane region" description="Helical" evidence="2">
    <location>
        <begin position="44"/>
        <end position="61"/>
    </location>
</feature>
<evidence type="ECO:0000313" key="3">
    <source>
        <dbReference type="EMBL" id="PVA05670.1"/>
    </source>
</evidence>
<sequence>MSDRIDESELIAAASGFVLVYGVGSAFGPFAASLVMGRVGPTGLFFFIAVVLALFSAFDAMRIRQREKTAIADKQSYVATPITSHAALPLHEHGPDRAEGEAAPQ</sequence>
<dbReference type="SUPFAM" id="SSF103473">
    <property type="entry name" value="MFS general substrate transporter"/>
    <property type="match status" value="1"/>
</dbReference>
<feature type="compositionally biased region" description="Basic and acidic residues" evidence="1">
    <location>
        <begin position="90"/>
        <end position="105"/>
    </location>
</feature>
<dbReference type="InterPro" id="IPR036259">
    <property type="entry name" value="MFS_trans_sf"/>
</dbReference>
<accession>A0A2T7FU21</accession>
<dbReference type="OrthoDB" id="9810614at2"/>
<dbReference type="EMBL" id="QCYG01000009">
    <property type="protein sequence ID" value="PVA05670.1"/>
    <property type="molecule type" value="Genomic_DNA"/>
</dbReference>
<feature type="region of interest" description="Disordered" evidence="1">
    <location>
        <begin position="86"/>
        <end position="105"/>
    </location>
</feature>
<keyword evidence="4" id="KW-1185">Reference proteome</keyword>